<keyword evidence="5" id="KW-0539">Nucleus</keyword>
<comment type="caution">
    <text evidence="9">The sequence shown here is derived from an EMBL/GenBank/DDBJ whole genome shotgun (WGS) entry which is preliminary data.</text>
</comment>
<dbReference type="InterPro" id="IPR007276">
    <property type="entry name" value="Nop14"/>
</dbReference>
<dbReference type="PANTHER" id="PTHR23183:SF0">
    <property type="entry name" value="NUCLEOLAR PROTEIN 14"/>
    <property type="match status" value="1"/>
</dbReference>
<sequence length="933" mass="105753">MYRSPRHIAMDRCQAELIARIYSRGCAQNEMAMWVIAKMEKGMVVKKRQKSASSKKSKSAPKVNPFELKFSRLKHDVLGKNKGAVGVGHPGLSRKRAYEQREKTIGVEHDRIGKVNKIIDRRIGEKNQSITSEEKASLRFTAERVKHLKKGSKFNLTDDNDDYQDMLTHGGKALTTIQKYDKTIASDDEDDVGNIGADVVKVAHFGGGDLDSTANAEGKPTRKDIIADLIARTKQARENKQNAKDDMETATEELDAKYLKILDKVKNAFRPTGATKAEKVERDDYDKLAISLKIDADARATPAERTKTAEELAMEEKLHLEELESLRLARMNAGVNKRGHLSVDAEDRKDGSKKKRKTDGFEVRFDSSGALVDKDKVERVTKKKVAIDSDDELTDEELEDENEEELDDLLGENEEEQAETATKGDIDDGGEGSDEEEEVGDEEGEDEEEDEEGEGEDEEDEEHVEKKKAPKVTKSAKTEDKLASLAKEDLDIPFVFEMPRSFKALVGLLEKYPSHKMEVVLERLIKCHHPGLAEGNKKLLSQLFLYLLRYFDDCSLSSPTEESVKILGTLTKTLYSLLKFDVEFSVRCVRALIRQNWKKRMTSPKSPTSFSLVALLRLIASLFPVSDRWHPVCSPAIALAAVTLAKCHIQNINILAQQILLVTVIADYVEESKRFIPEAVAFCQGALLMAVENEENERAPSTAFPISLPHRRMLYIAKDLPKDVTFEPVKFSEVFADNEGSVDDSDIHRCRVLRSLIAVVQKYRLIYAAHEHTFTATFSPFVDLLKRIPVSRLPTIVADEVEALTRSMEAECKARSRLTQMSRVTTEKSMLKMLEPRFEEDFDPERPRLSRDQKRKGAKAEKEKLQHLVKKETRGAIKELRKDSSFLIRKQRKETAAKDRDRREKTKRLMSGLQSQQGEWNKELWESGKKKKK</sequence>
<dbReference type="Pfam" id="PF04147">
    <property type="entry name" value="Nop14"/>
    <property type="match status" value="1"/>
</dbReference>
<protein>
    <recommendedName>
        <fullName evidence="11">Nop14-like family protein</fullName>
    </recommendedName>
</protein>
<evidence type="ECO:0000256" key="7">
    <source>
        <dbReference type="SAM" id="Coils"/>
    </source>
</evidence>
<evidence type="ECO:0000256" key="5">
    <source>
        <dbReference type="ARBA" id="ARBA00023242"/>
    </source>
</evidence>
<comment type="similarity">
    <text evidence="2">Belongs to the NOP14 family.</text>
</comment>
<feature type="region of interest" description="Disordered" evidence="8">
    <location>
        <begin position="835"/>
        <end position="876"/>
    </location>
</feature>
<feature type="compositionally biased region" description="Acidic residues" evidence="8">
    <location>
        <begin position="427"/>
        <end position="462"/>
    </location>
</feature>
<evidence type="ECO:0000313" key="9">
    <source>
        <dbReference type="EMBL" id="EYC32267.1"/>
    </source>
</evidence>
<evidence type="ECO:0000256" key="8">
    <source>
        <dbReference type="SAM" id="MobiDB-lite"/>
    </source>
</evidence>
<reference evidence="10" key="1">
    <citation type="journal article" date="2015" name="Nat. Genet.">
        <title>The genome and transcriptome of the zoonotic hookworm Ancylostoma ceylanicum identify infection-specific gene families.</title>
        <authorList>
            <person name="Schwarz E.M."/>
            <person name="Hu Y."/>
            <person name="Antoshechkin I."/>
            <person name="Miller M.M."/>
            <person name="Sternberg P.W."/>
            <person name="Aroian R.V."/>
        </authorList>
    </citation>
    <scope>NUCLEOTIDE SEQUENCE</scope>
    <source>
        <strain evidence="10">HY135</strain>
    </source>
</reference>
<dbReference type="GO" id="GO:0032040">
    <property type="term" value="C:small-subunit processome"/>
    <property type="evidence" value="ECO:0007669"/>
    <property type="project" value="InterPro"/>
</dbReference>
<organism evidence="9 10">
    <name type="scientific">Ancylostoma ceylanicum</name>
    <dbReference type="NCBI Taxonomy" id="53326"/>
    <lineage>
        <taxon>Eukaryota</taxon>
        <taxon>Metazoa</taxon>
        <taxon>Ecdysozoa</taxon>
        <taxon>Nematoda</taxon>
        <taxon>Chromadorea</taxon>
        <taxon>Rhabditida</taxon>
        <taxon>Rhabditina</taxon>
        <taxon>Rhabditomorpha</taxon>
        <taxon>Strongyloidea</taxon>
        <taxon>Ancylostomatidae</taxon>
        <taxon>Ancylostomatinae</taxon>
        <taxon>Ancylostoma</taxon>
    </lineage>
</organism>
<feature type="compositionally biased region" description="Basic and acidic residues" evidence="8">
    <location>
        <begin position="858"/>
        <end position="876"/>
    </location>
</feature>
<evidence type="ECO:0000313" key="10">
    <source>
        <dbReference type="Proteomes" id="UP000024635"/>
    </source>
</evidence>
<feature type="compositionally biased region" description="Basic and acidic residues" evidence="8">
    <location>
        <begin position="920"/>
        <end position="933"/>
    </location>
</feature>
<evidence type="ECO:0008006" key="11">
    <source>
        <dbReference type="Google" id="ProtNLM"/>
    </source>
</evidence>
<feature type="region of interest" description="Disordered" evidence="8">
    <location>
        <begin position="412"/>
        <end position="478"/>
    </location>
</feature>
<evidence type="ECO:0000256" key="1">
    <source>
        <dbReference type="ARBA" id="ARBA00004604"/>
    </source>
</evidence>
<gene>
    <name evidence="9" type="primary">Acey_s0003.g1487</name>
    <name evidence="9" type="synonym">Acey-Y48G1A.4</name>
    <name evidence="9" type="ORF">Y032_0003g1487</name>
</gene>
<feature type="compositionally biased region" description="Basic and acidic residues" evidence="8">
    <location>
        <begin position="835"/>
        <end position="852"/>
    </location>
</feature>
<keyword evidence="4" id="KW-0698">rRNA processing</keyword>
<feature type="coiled-coil region" evidence="7">
    <location>
        <begin position="226"/>
        <end position="260"/>
    </location>
</feature>
<evidence type="ECO:0000256" key="6">
    <source>
        <dbReference type="ARBA" id="ARBA00024695"/>
    </source>
</evidence>
<accession>A0A016VYZ9</accession>
<name>A0A016VYZ9_9BILA</name>
<dbReference type="OrthoDB" id="284275at2759"/>
<feature type="region of interest" description="Disordered" evidence="8">
    <location>
        <begin position="890"/>
        <end position="933"/>
    </location>
</feature>
<evidence type="ECO:0000256" key="3">
    <source>
        <dbReference type="ARBA" id="ARBA00022517"/>
    </source>
</evidence>
<evidence type="ECO:0000256" key="2">
    <source>
        <dbReference type="ARBA" id="ARBA00007466"/>
    </source>
</evidence>
<dbReference type="STRING" id="53326.A0A016VYZ9"/>
<dbReference type="PANTHER" id="PTHR23183">
    <property type="entry name" value="NOP14"/>
    <property type="match status" value="1"/>
</dbReference>
<comment type="function">
    <text evidence="6">Involved in nucleolar processing of pre-18S ribosomal RNA. Has a role in the nuclear export of 40S pre-ribosomal subunit to the cytoplasm.</text>
</comment>
<dbReference type="EMBL" id="JARK01001339">
    <property type="protein sequence ID" value="EYC32267.1"/>
    <property type="molecule type" value="Genomic_DNA"/>
</dbReference>
<feature type="compositionally biased region" description="Basic and acidic residues" evidence="8">
    <location>
        <begin position="893"/>
        <end position="904"/>
    </location>
</feature>
<keyword evidence="10" id="KW-1185">Reference proteome</keyword>
<comment type="subcellular location">
    <subcellularLocation>
        <location evidence="1">Nucleus</location>
        <location evidence="1">Nucleolus</location>
    </subcellularLocation>
</comment>
<keyword evidence="3" id="KW-0690">Ribosome biogenesis</keyword>
<keyword evidence="7" id="KW-0175">Coiled coil</keyword>
<dbReference type="AlphaFoldDB" id="A0A016VYZ9"/>
<dbReference type="Proteomes" id="UP000024635">
    <property type="component" value="Unassembled WGS sequence"/>
</dbReference>
<dbReference type="GO" id="GO:0030490">
    <property type="term" value="P:maturation of SSU-rRNA"/>
    <property type="evidence" value="ECO:0007669"/>
    <property type="project" value="TreeGrafter"/>
</dbReference>
<proteinExistence type="inferred from homology"/>
<evidence type="ECO:0000256" key="4">
    <source>
        <dbReference type="ARBA" id="ARBA00022552"/>
    </source>
</evidence>
<dbReference type="GO" id="GO:0030692">
    <property type="term" value="C:Noc4p-Nop14p complex"/>
    <property type="evidence" value="ECO:0007669"/>
    <property type="project" value="TreeGrafter"/>
</dbReference>